<reference evidence="3 4" key="1">
    <citation type="submission" date="2018-11" db="EMBL/GenBank/DDBJ databases">
        <title>Trebonia kvetii gen.nov., sp.nov., a novel acidophilic actinobacterium, and proposal of the new actinobacterial family Treboniaceae fam. nov.</title>
        <authorList>
            <person name="Rapoport D."/>
            <person name="Sagova-Mareckova M."/>
            <person name="Sedlacek I."/>
            <person name="Provaznik J."/>
            <person name="Kralova S."/>
            <person name="Pavlinic D."/>
            <person name="Benes V."/>
            <person name="Kopecky J."/>
        </authorList>
    </citation>
    <scope>NUCLEOTIDE SEQUENCE [LARGE SCALE GENOMIC DNA]</scope>
    <source>
        <strain evidence="3 4">15Tr583</strain>
    </source>
</reference>
<accession>A0A6P2BWG1</accession>
<feature type="domain" description="ChsH2 C-terminal OB-fold" evidence="2">
    <location>
        <begin position="90"/>
        <end position="130"/>
    </location>
</feature>
<evidence type="ECO:0000256" key="1">
    <source>
        <dbReference type="SAM" id="MobiDB-lite"/>
    </source>
</evidence>
<keyword evidence="4" id="KW-1185">Reference proteome</keyword>
<dbReference type="Pfam" id="PF01796">
    <property type="entry name" value="OB_ChsH2_C"/>
    <property type="match status" value="1"/>
</dbReference>
<feature type="region of interest" description="Disordered" evidence="1">
    <location>
        <begin position="1"/>
        <end position="33"/>
    </location>
</feature>
<evidence type="ECO:0000313" key="3">
    <source>
        <dbReference type="EMBL" id="TVZ02485.1"/>
    </source>
</evidence>
<name>A0A6P2BWG1_9ACTN</name>
<feature type="compositionally biased region" description="Basic residues" evidence="1">
    <location>
        <begin position="157"/>
        <end position="168"/>
    </location>
</feature>
<feature type="compositionally biased region" description="Basic residues" evidence="1">
    <location>
        <begin position="132"/>
        <end position="147"/>
    </location>
</feature>
<dbReference type="InterPro" id="IPR002878">
    <property type="entry name" value="ChsH2_C"/>
</dbReference>
<dbReference type="SUPFAM" id="SSF50249">
    <property type="entry name" value="Nucleic acid-binding proteins"/>
    <property type="match status" value="1"/>
</dbReference>
<protein>
    <recommendedName>
        <fullName evidence="2">ChsH2 C-terminal OB-fold domain-containing protein</fullName>
    </recommendedName>
</protein>
<dbReference type="OrthoDB" id="7470921at2"/>
<evidence type="ECO:0000313" key="4">
    <source>
        <dbReference type="Proteomes" id="UP000460272"/>
    </source>
</evidence>
<evidence type="ECO:0000259" key="2">
    <source>
        <dbReference type="Pfam" id="PF01796"/>
    </source>
</evidence>
<feature type="region of interest" description="Disordered" evidence="1">
    <location>
        <begin position="132"/>
        <end position="168"/>
    </location>
</feature>
<dbReference type="AlphaFoldDB" id="A0A6P2BWG1"/>
<gene>
    <name evidence="3" type="ORF">EAS64_27215</name>
</gene>
<proteinExistence type="predicted"/>
<dbReference type="InterPro" id="IPR012340">
    <property type="entry name" value="NA-bd_OB-fold"/>
</dbReference>
<dbReference type="EMBL" id="RPFW01000005">
    <property type="protein sequence ID" value="TVZ02485.1"/>
    <property type="molecule type" value="Genomic_DNA"/>
</dbReference>
<dbReference type="PANTHER" id="PTHR34075">
    <property type="entry name" value="BLR3430 PROTEIN"/>
    <property type="match status" value="1"/>
</dbReference>
<dbReference type="InterPro" id="IPR052513">
    <property type="entry name" value="Thioester_dehydratase-like"/>
</dbReference>
<dbReference type="Proteomes" id="UP000460272">
    <property type="component" value="Unassembled WGS sequence"/>
</dbReference>
<comment type="caution">
    <text evidence="3">The sequence shown here is derived from an EMBL/GenBank/DDBJ whole genome shotgun (WGS) entry which is preliminary data.</text>
</comment>
<dbReference type="RefSeq" id="WP_145857539.1">
    <property type="nucleotide sequence ID" value="NZ_RPFW01000005.1"/>
</dbReference>
<organism evidence="3 4">
    <name type="scientific">Trebonia kvetii</name>
    <dbReference type="NCBI Taxonomy" id="2480626"/>
    <lineage>
        <taxon>Bacteria</taxon>
        <taxon>Bacillati</taxon>
        <taxon>Actinomycetota</taxon>
        <taxon>Actinomycetes</taxon>
        <taxon>Streptosporangiales</taxon>
        <taxon>Treboniaceae</taxon>
        <taxon>Trebonia</taxon>
    </lineage>
</organism>
<sequence length="168" mass="18026">MSEARPVLMRSVNEAGPTGTSSIRGEARVSADGPMPPAPPAPLIDADSAGFWQATREGQIALCRCTGCGAWLARPLERCNRCASPTTFAPVAGSGVIYSYIVVHHPAVPAFAHLVPYVVALVEFDEGPRLPRHTARRKRARRRHRPAGARGVDRVPRRGRARGHVPAG</sequence>
<dbReference type="PANTHER" id="PTHR34075:SF5">
    <property type="entry name" value="BLR3430 PROTEIN"/>
    <property type="match status" value="1"/>
</dbReference>